<dbReference type="EMBL" id="CM007647">
    <property type="protein sequence ID" value="ONM10394.1"/>
    <property type="molecule type" value="Genomic_DNA"/>
</dbReference>
<evidence type="ECO:0000313" key="6">
    <source>
        <dbReference type="EMBL" id="ONM10394.1"/>
    </source>
</evidence>
<dbReference type="AlphaFoldDB" id="A0A1D6L811"/>
<dbReference type="GO" id="GO:0015031">
    <property type="term" value="P:protein transport"/>
    <property type="evidence" value="ECO:0007669"/>
    <property type="project" value="UniProtKB-KW"/>
</dbReference>
<dbReference type="InterPro" id="IPR005378">
    <property type="entry name" value="Vps35"/>
</dbReference>
<dbReference type="GO" id="GO:0030906">
    <property type="term" value="C:retromer, cargo-selective complex"/>
    <property type="evidence" value="ECO:0007669"/>
    <property type="project" value="InterPro"/>
</dbReference>
<gene>
    <name evidence="6" type="ORF">ZEAMMB73_Zm00001d034492</name>
</gene>
<protein>
    <submittedName>
        <fullName evidence="6">Vacuolar protein sorting 35</fullName>
    </submittedName>
</protein>
<keyword evidence="5" id="KW-0472">Membrane</keyword>
<evidence type="ECO:0000256" key="1">
    <source>
        <dbReference type="ARBA" id="ARBA00004170"/>
    </source>
</evidence>
<keyword evidence="3" id="KW-0813">Transport</keyword>
<dbReference type="PANTHER" id="PTHR11099:SF0">
    <property type="entry name" value="VACUOLAR PROTEIN SORTING-ASSOCIATED PROTEIN 35"/>
    <property type="match status" value="1"/>
</dbReference>
<sequence length="92" mass="10323">MASATRGSSGSVTLFIEILNKYLYFFEKGIPQITNTVIQDLIELIRTEKQSDNSVADPSTEAFFSSTLRYIEFQKQKGGSIGEKYEQIKTSS</sequence>
<keyword evidence="4" id="KW-0653">Protein transport</keyword>
<dbReference type="Gene3D" id="1.25.40.660">
    <property type="entry name" value="Vacuolar protein sorting-associated protein 35, helical subcomplex Vps35-C"/>
    <property type="match status" value="1"/>
</dbReference>
<dbReference type="InterPro" id="IPR042491">
    <property type="entry name" value="Vps35_C"/>
</dbReference>
<accession>A0A1D6L811</accession>
<reference evidence="6" key="1">
    <citation type="submission" date="2015-12" db="EMBL/GenBank/DDBJ databases">
        <title>Update maize B73 reference genome by single molecule sequencing technologies.</title>
        <authorList>
            <consortium name="Maize Genome Sequencing Project"/>
            <person name="Ware D."/>
        </authorList>
    </citation>
    <scope>NUCLEOTIDE SEQUENCE [LARGE SCALE GENOMIC DNA]</scope>
    <source>
        <tissue evidence="6">Seedling</tissue>
    </source>
</reference>
<dbReference type="GO" id="GO:0042147">
    <property type="term" value="P:retrograde transport, endosome to Golgi"/>
    <property type="evidence" value="ECO:0007669"/>
    <property type="project" value="InterPro"/>
</dbReference>
<dbReference type="PANTHER" id="PTHR11099">
    <property type="entry name" value="VACUOLAR SORTING PROTEIN 35"/>
    <property type="match status" value="1"/>
</dbReference>
<evidence type="ECO:0000256" key="5">
    <source>
        <dbReference type="ARBA" id="ARBA00023136"/>
    </source>
</evidence>
<proteinExistence type="inferred from homology"/>
<evidence type="ECO:0000256" key="3">
    <source>
        <dbReference type="ARBA" id="ARBA00022448"/>
    </source>
</evidence>
<name>A0A1D6L811_MAIZE</name>
<comment type="subcellular location">
    <subcellularLocation>
        <location evidence="1">Membrane</location>
        <topology evidence="1">Peripheral membrane protein</topology>
    </subcellularLocation>
</comment>
<comment type="similarity">
    <text evidence="2">Belongs to the VPS35 family.</text>
</comment>
<evidence type="ECO:0000256" key="4">
    <source>
        <dbReference type="ARBA" id="ARBA00022927"/>
    </source>
</evidence>
<dbReference type="GO" id="GO:0005829">
    <property type="term" value="C:cytosol"/>
    <property type="evidence" value="ECO:0007669"/>
    <property type="project" value="GOC"/>
</dbReference>
<evidence type="ECO:0000256" key="2">
    <source>
        <dbReference type="ARBA" id="ARBA00006536"/>
    </source>
</evidence>
<dbReference type="Pfam" id="PF03635">
    <property type="entry name" value="Vps35"/>
    <property type="match status" value="1"/>
</dbReference>
<organism evidence="6">
    <name type="scientific">Zea mays</name>
    <name type="common">Maize</name>
    <dbReference type="NCBI Taxonomy" id="4577"/>
    <lineage>
        <taxon>Eukaryota</taxon>
        <taxon>Viridiplantae</taxon>
        <taxon>Streptophyta</taxon>
        <taxon>Embryophyta</taxon>
        <taxon>Tracheophyta</taxon>
        <taxon>Spermatophyta</taxon>
        <taxon>Magnoliopsida</taxon>
        <taxon>Liliopsida</taxon>
        <taxon>Poales</taxon>
        <taxon>Poaceae</taxon>
        <taxon>PACMAD clade</taxon>
        <taxon>Panicoideae</taxon>
        <taxon>Andropogonodae</taxon>
        <taxon>Andropogoneae</taxon>
        <taxon>Tripsacinae</taxon>
        <taxon>Zea</taxon>
    </lineage>
</organism>